<evidence type="ECO:0000313" key="2">
    <source>
        <dbReference type="Proteomes" id="UP000887116"/>
    </source>
</evidence>
<name>A0A8X6H1Z9_TRICU</name>
<proteinExistence type="predicted"/>
<reference evidence="1" key="1">
    <citation type="submission" date="2020-07" db="EMBL/GenBank/DDBJ databases">
        <title>Multicomponent nature underlies the extraordinary mechanical properties of spider dragline silk.</title>
        <authorList>
            <person name="Kono N."/>
            <person name="Nakamura H."/>
            <person name="Mori M."/>
            <person name="Yoshida Y."/>
            <person name="Ohtoshi R."/>
            <person name="Malay A.D."/>
            <person name="Moran D.A.P."/>
            <person name="Tomita M."/>
            <person name="Numata K."/>
            <person name="Arakawa K."/>
        </authorList>
    </citation>
    <scope>NUCLEOTIDE SEQUENCE</scope>
</reference>
<gene>
    <name evidence="1" type="ORF">TNCT_177551</name>
</gene>
<dbReference type="EMBL" id="BMAO01017301">
    <property type="protein sequence ID" value="GFR14733.1"/>
    <property type="molecule type" value="Genomic_DNA"/>
</dbReference>
<dbReference type="Proteomes" id="UP000887116">
    <property type="component" value="Unassembled WGS sequence"/>
</dbReference>
<evidence type="ECO:0000313" key="1">
    <source>
        <dbReference type="EMBL" id="GFR14733.1"/>
    </source>
</evidence>
<dbReference type="AlphaFoldDB" id="A0A8X6H1Z9"/>
<accession>A0A8X6H1Z9</accession>
<protein>
    <submittedName>
        <fullName evidence="1">Uncharacterized protein</fullName>
    </submittedName>
</protein>
<organism evidence="1 2">
    <name type="scientific">Trichonephila clavata</name>
    <name type="common">Joro spider</name>
    <name type="synonym">Nephila clavata</name>
    <dbReference type="NCBI Taxonomy" id="2740835"/>
    <lineage>
        <taxon>Eukaryota</taxon>
        <taxon>Metazoa</taxon>
        <taxon>Ecdysozoa</taxon>
        <taxon>Arthropoda</taxon>
        <taxon>Chelicerata</taxon>
        <taxon>Arachnida</taxon>
        <taxon>Araneae</taxon>
        <taxon>Araneomorphae</taxon>
        <taxon>Entelegynae</taxon>
        <taxon>Araneoidea</taxon>
        <taxon>Nephilidae</taxon>
        <taxon>Trichonephila</taxon>
    </lineage>
</organism>
<comment type="caution">
    <text evidence="1">The sequence shown here is derived from an EMBL/GenBank/DDBJ whole genome shotgun (WGS) entry which is preliminary data.</text>
</comment>
<keyword evidence="2" id="KW-1185">Reference proteome</keyword>
<sequence>MDKLKIFSWLQVSCMSDVIGNSQHIAFSRISNNIRVIMNSESIPLYQQRGEPVLNDDPNRRAVLYLWVSDECSLMTPLLCHENNSSSKDLLGDPFLMFIDGIQGHASYFK</sequence>